<evidence type="ECO:0000256" key="1">
    <source>
        <dbReference type="SAM" id="MobiDB-lite"/>
    </source>
</evidence>
<name>A0AAV2D9T9_9ROSI</name>
<feature type="region of interest" description="Disordered" evidence="1">
    <location>
        <begin position="20"/>
        <end position="50"/>
    </location>
</feature>
<proteinExistence type="predicted"/>
<reference evidence="2 3" key="1">
    <citation type="submission" date="2024-04" db="EMBL/GenBank/DDBJ databases">
        <authorList>
            <person name="Fracassetti M."/>
        </authorList>
    </citation>
    <scope>NUCLEOTIDE SEQUENCE [LARGE SCALE GENOMIC DNA]</scope>
</reference>
<protein>
    <submittedName>
        <fullName evidence="2">Uncharacterized protein</fullName>
    </submittedName>
</protein>
<evidence type="ECO:0000313" key="2">
    <source>
        <dbReference type="EMBL" id="CAL1369619.1"/>
    </source>
</evidence>
<feature type="compositionally biased region" description="Basic and acidic residues" evidence="1">
    <location>
        <begin position="29"/>
        <end position="41"/>
    </location>
</feature>
<keyword evidence="3" id="KW-1185">Reference proteome</keyword>
<sequence>MLRHCGKLFALKLLSPEEAAENRSTLLQKLRDEEEQAKEVEDSAWESPLKEPEFQRVEENQLVGAEELCFPSTKQGMGEREVGGDLGTESIEADTANTLVDTPVTNTLRAIASKQAESRHPIRRRTPLKTAELDMKMFEWDGDSEVDSTPKAVVGSSKTIPGSYRIIQFTAKNPELKMPNLGNSNRIVKKSSPRMVNRIWSLSVIRVILTLGLDFRVPKDGVRAEKPAKKLWN</sequence>
<organism evidence="2 3">
    <name type="scientific">Linum trigynum</name>
    <dbReference type="NCBI Taxonomy" id="586398"/>
    <lineage>
        <taxon>Eukaryota</taxon>
        <taxon>Viridiplantae</taxon>
        <taxon>Streptophyta</taxon>
        <taxon>Embryophyta</taxon>
        <taxon>Tracheophyta</taxon>
        <taxon>Spermatophyta</taxon>
        <taxon>Magnoliopsida</taxon>
        <taxon>eudicotyledons</taxon>
        <taxon>Gunneridae</taxon>
        <taxon>Pentapetalae</taxon>
        <taxon>rosids</taxon>
        <taxon>fabids</taxon>
        <taxon>Malpighiales</taxon>
        <taxon>Linaceae</taxon>
        <taxon>Linum</taxon>
    </lineage>
</organism>
<dbReference type="Proteomes" id="UP001497516">
    <property type="component" value="Chromosome 2"/>
</dbReference>
<gene>
    <name evidence="2" type="ORF">LTRI10_LOCUS12135</name>
</gene>
<dbReference type="AlphaFoldDB" id="A0AAV2D9T9"/>
<dbReference type="EMBL" id="OZ034815">
    <property type="protein sequence ID" value="CAL1369619.1"/>
    <property type="molecule type" value="Genomic_DNA"/>
</dbReference>
<accession>A0AAV2D9T9</accession>
<evidence type="ECO:0000313" key="3">
    <source>
        <dbReference type="Proteomes" id="UP001497516"/>
    </source>
</evidence>